<dbReference type="GO" id="GO:0020037">
    <property type="term" value="F:heme binding"/>
    <property type="evidence" value="ECO:0007669"/>
    <property type="project" value="InterPro"/>
</dbReference>
<evidence type="ECO:0000256" key="3">
    <source>
        <dbReference type="ARBA" id="ARBA00022617"/>
    </source>
</evidence>
<evidence type="ECO:0000256" key="1">
    <source>
        <dbReference type="ARBA" id="ARBA00001971"/>
    </source>
</evidence>
<dbReference type="AlphaFoldDB" id="A0AAV1JCW2"/>
<name>A0AAV1JCW2_9NEOP</name>
<dbReference type="GO" id="GO:0008395">
    <property type="term" value="F:steroid hydroxylase activity"/>
    <property type="evidence" value="ECO:0007669"/>
    <property type="project" value="TreeGrafter"/>
</dbReference>
<keyword evidence="12" id="KW-1185">Reference proteome</keyword>
<comment type="similarity">
    <text evidence="2 9">Belongs to the cytochrome P450 family.</text>
</comment>
<dbReference type="EMBL" id="CAVLEF010000007">
    <property type="protein sequence ID" value="CAK1545866.1"/>
    <property type="molecule type" value="Genomic_DNA"/>
</dbReference>
<feature type="chain" id="PRO_5043920284" description="Cytochrome P450 304a1" evidence="10">
    <location>
        <begin position="23"/>
        <end position="510"/>
    </location>
</feature>
<dbReference type="InterPro" id="IPR050182">
    <property type="entry name" value="Cytochrome_P450_fam2"/>
</dbReference>
<dbReference type="GO" id="GO:0016712">
    <property type="term" value="F:oxidoreductase activity, acting on paired donors, with incorporation or reduction of molecular oxygen, reduced flavin or flavoprotein as one donor, and incorporation of one atom of oxygen"/>
    <property type="evidence" value="ECO:0007669"/>
    <property type="project" value="TreeGrafter"/>
</dbReference>
<dbReference type="SUPFAM" id="SSF48264">
    <property type="entry name" value="Cytochrome P450"/>
    <property type="match status" value="1"/>
</dbReference>
<dbReference type="GO" id="GO:0006082">
    <property type="term" value="P:organic acid metabolic process"/>
    <property type="evidence" value="ECO:0007669"/>
    <property type="project" value="TreeGrafter"/>
</dbReference>
<dbReference type="InterPro" id="IPR001128">
    <property type="entry name" value="Cyt_P450"/>
</dbReference>
<keyword evidence="3 8" id="KW-0349">Heme</keyword>
<evidence type="ECO:0000313" key="11">
    <source>
        <dbReference type="EMBL" id="CAK1545866.1"/>
    </source>
</evidence>
<dbReference type="PANTHER" id="PTHR24300">
    <property type="entry name" value="CYTOCHROME P450 508A4-RELATED"/>
    <property type="match status" value="1"/>
</dbReference>
<gene>
    <name evidence="11" type="ORF">LNINA_LOCUS5481</name>
</gene>
<keyword evidence="5 9" id="KW-0560">Oxidoreductase</keyword>
<dbReference type="GO" id="GO:0005506">
    <property type="term" value="F:iron ion binding"/>
    <property type="evidence" value="ECO:0007669"/>
    <property type="project" value="InterPro"/>
</dbReference>
<dbReference type="InterPro" id="IPR036396">
    <property type="entry name" value="Cyt_P450_sf"/>
</dbReference>
<dbReference type="PRINTS" id="PR00463">
    <property type="entry name" value="EP450I"/>
</dbReference>
<organism evidence="11 12">
    <name type="scientific">Leptosia nina</name>
    <dbReference type="NCBI Taxonomy" id="320188"/>
    <lineage>
        <taxon>Eukaryota</taxon>
        <taxon>Metazoa</taxon>
        <taxon>Ecdysozoa</taxon>
        <taxon>Arthropoda</taxon>
        <taxon>Hexapoda</taxon>
        <taxon>Insecta</taxon>
        <taxon>Pterygota</taxon>
        <taxon>Neoptera</taxon>
        <taxon>Endopterygota</taxon>
        <taxon>Lepidoptera</taxon>
        <taxon>Glossata</taxon>
        <taxon>Ditrysia</taxon>
        <taxon>Papilionoidea</taxon>
        <taxon>Pieridae</taxon>
        <taxon>Pierinae</taxon>
        <taxon>Leptosia</taxon>
    </lineage>
</organism>
<feature type="binding site" description="axial binding residue" evidence="8">
    <location>
        <position position="454"/>
    </location>
    <ligand>
        <name>heme</name>
        <dbReference type="ChEBI" id="CHEBI:30413"/>
    </ligand>
    <ligandPart>
        <name>Fe</name>
        <dbReference type="ChEBI" id="CHEBI:18248"/>
    </ligandPart>
</feature>
<keyword evidence="10" id="KW-0732">Signal</keyword>
<evidence type="ECO:0000256" key="9">
    <source>
        <dbReference type="RuleBase" id="RU000461"/>
    </source>
</evidence>
<evidence type="ECO:0008006" key="13">
    <source>
        <dbReference type="Google" id="ProtNLM"/>
    </source>
</evidence>
<dbReference type="PRINTS" id="PR00385">
    <property type="entry name" value="P450"/>
</dbReference>
<accession>A0AAV1JCW2</accession>
<dbReference type="Gene3D" id="1.10.630.10">
    <property type="entry name" value="Cytochrome P450"/>
    <property type="match status" value="1"/>
</dbReference>
<comment type="caution">
    <text evidence="11">The sequence shown here is derived from an EMBL/GenBank/DDBJ whole genome shotgun (WGS) entry which is preliminary data.</text>
</comment>
<dbReference type="GO" id="GO:0006805">
    <property type="term" value="P:xenobiotic metabolic process"/>
    <property type="evidence" value="ECO:0007669"/>
    <property type="project" value="TreeGrafter"/>
</dbReference>
<keyword evidence="6 8" id="KW-0408">Iron</keyword>
<evidence type="ECO:0000256" key="5">
    <source>
        <dbReference type="ARBA" id="ARBA00023002"/>
    </source>
</evidence>
<dbReference type="Proteomes" id="UP001497472">
    <property type="component" value="Unassembled WGS sequence"/>
</dbReference>
<evidence type="ECO:0000256" key="6">
    <source>
        <dbReference type="ARBA" id="ARBA00023004"/>
    </source>
</evidence>
<dbReference type="PROSITE" id="PS00086">
    <property type="entry name" value="CYTOCHROME_P450"/>
    <property type="match status" value="1"/>
</dbReference>
<evidence type="ECO:0000256" key="2">
    <source>
        <dbReference type="ARBA" id="ARBA00010617"/>
    </source>
</evidence>
<dbReference type="Pfam" id="PF00067">
    <property type="entry name" value="p450"/>
    <property type="match status" value="1"/>
</dbReference>
<keyword evidence="4 8" id="KW-0479">Metal-binding</keyword>
<reference evidence="11 12" key="1">
    <citation type="submission" date="2023-11" db="EMBL/GenBank/DDBJ databases">
        <authorList>
            <person name="Okamura Y."/>
        </authorList>
    </citation>
    <scope>NUCLEOTIDE SEQUENCE [LARGE SCALE GENOMIC DNA]</scope>
</reference>
<dbReference type="PANTHER" id="PTHR24300:SF376">
    <property type="entry name" value="CYTOCHROME P450 15A1"/>
    <property type="match status" value="1"/>
</dbReference>
<feature type="signal peptide" evidence="10">
    <location>
        <begin position="1"/>
        <end position="22"/>
    </location>
</feature>
<dbReference type="InterPro" id="IPR002401">
    <property type="entry name" value="Cyt_P450_E_grp-I"/>
</dbReference>
<evidence type="ECO:0000313" key="12">
    <source>
        <dbReference type="Proteomes" id="UP001497472"/>
    </source>
</evidence>
<keyword evidence="7 9" id="KW-0503">Monooxygenase</keyword>
<dbReference type="GO" id="GO:0005737">
    <property type="term" value="C:cytoplasm"/>
    <property type="evidence" value="ECO:0007669"/>
    <property type="project" value="TreeGrafter"/>
</dbReference>
<evidence type="ECO:0000256" key="4">
    <source>
        <dbReference type="ARBA" id="ARBA00022723"/>
    </source>
</evidence>
<evidence type="ECO:0000256" key="10">
    <source>
        <dbReference type="SAM" id="SignalP"/>
    </source>
</evidence>
<protein>
    <recommendedName>
        <fullName evidence="13">Cytochrome P450 304a1</fullName>
    </recommendedName>
</protein>
<proteinExistence type="inferred from homology"/>
<evidence type="ECO:0000256" key="7">
    <source>
        <dbReference type="ARBA" id="ARBA00023033"/>
    </source>
</evidence>
<dbReference type="InterPro" id="IPR017972">
    <property type="entry name" value="Cyt_P450_CS"/>
</dbReference>
<evidence type="ECO:0000256" key="8">
    <source>
        <dbReference type="PIRSR" id="PIRSR602401-1"/>
    </source>
</evidence>
<sequence>MIGLIIVLCLLAFYLKHLFNEAYDRQENFPPGPVRLPVYGGYWILLAKAFNDLGRATMRLAKEYNTKIVGLYLGPLPQVLVNDSELIKEVLIREEFDGRVDTVLGRARCYWKKLGIFFTDGFFWHTQRRFSLRYMRDFGFGRRCENLEDAIQHDVKEMIDMVKNGPKNDIEKKIVNGDLIYLPHFFDVPFINGMLHVFVNTTLPRDKYPMLWNLGKNSLIFQRSSNDLGGALVITPWLRNILPNYSGFNDLTSGTKALYDFYGDLIRNAMDTFDETHERHFIDMYIKKMKEEMKEKQRTTYSVEQLQMICTDYTFPAASATEMVLTMIIERMLIQPEIQEKVHEEIDRVVGRDRLPTLDDRDKMPYTEACLRECMRFDTLVPLGVPHRALSDTKLGGYTIAENTSVSVNLMNLNLDVKVWGDPQNFRPERYIANGKVQASLDKSLSFGAGRRLCAGETFARQGMFLVFAIFMQAFHVSTADGKPLKDRAKRIQGIITSIPEFWVRVSSRS</sequence>
<comment type="cofactor">
    <cofactor evidence="1 8">
        <name>heme</name>
        <dbReference type="ChEBI" id="CHEBI:30413"/>
    </cofactor>
</comment>